<evidence type="ECO:0000256" key="1">
    <source>
        <dbReference type="SAM" id="SignalP"/>
    </source>
</evidence>
<dbReference type="AlphaFoldDB" id="A0A543GGI5"/>
<dbReference type="Proteomes" id="UP000319818">
    <property type="component" value="Unassembled WGS sequence"/>
</dbReference>
<dbReference type="Pfam" id="PF03995">
    <property type="entry name" value="Inhibitor_I36"/>
    <property type="match status" value="1"/>
</dbReference>
<feature type="chain" id="PRO_5022190272" evidence="1">
    <location>
        <begin position="23"/>
        <end position="117"/>
    </location>
</feature>
<evidence type="ECO:0000313" key="2">
    <source>
        <dbReference type="EMBL" id="TQM45190.1"/>
    </source>
</evidence>
<protein>
    <submittedName>
        <fullName evidence="2">Peptidase inhibitor family I36</fullName>
    </submittedName>
</protein>
<keyword evidence="1" id="KW-0732">Signal</keyword>
<organism evidence="2 3">
    <name type="scientific">Pseudonocardia cypriaca</name>
    <dbReference type="NCBI Taxonomy" id="882449"/>
    <lineage>
        <taxon>Bacteria</taxon>
        <taxon>Bacillati</taxon>
        <taxon>Actinomycetota</taxon>
        <taxon>Actinomycetes</taxon>
        <taxon>Pseudonocardiales</taxon>
        <taxon>Pseudonocardiaceae</taxon>
        <taxon>Pseudonocardia</taxon>
    </lineage>
</organism>
<comment type="caution">
    <text evidence="2">The sequence shown here is derived from an EMBL/GenBank/DDBJ whole genome shotgun (WGS) entry which is preliminary data.</text>
</comment>
<gene>
    <name evidence="2" type="ORF">FB388_2587</name>
</gene>
<reference evidence="2 3" key="1">
    <citation type="submission" date="2019-06" db="EMBL/GenBank/DDBJ databases">
        <title>Sequencing the genomes of 1000 actinobacteria strains.</title>
        <authorList>
            <person name="Klenk H.-P."/>
        </authorList>
    </citation>
    <scope>NUCLEOTIDE SEQUENCE [LARGE SCALE GENOMIC DNA]</scope>
    <source>
        <strain evidence="2 3">DSM 45511</strain>
    </source>
</reference>
<dbReference type="RefSeq" id="WP_170225590.1">
    <property type="nucleotide sequence ID" value="NZ_VFPH01000001.1"/>
</dbReference>
<evidence type="ECO:0000313" key="3">
    <source>
        <dbReference type="Proteomes" id="UP000319818"/>
    </source>
</evidence>
<keyword evidence="3" id="KW-1185">Reference proteome</keyword>
<dbReference type="EMBL" id="VFPH01000001">
    <property type="protein sequence ID" value="TQM45190.1"/>
    <property type="molecule type" value="Genomic_DNA"/>
</dbReference>
<name>A0A543GGI5_9PSEU</name>
<sequence>MTAATFALSMVFAFLVPTAASASPQSAQQACGSREFCAWSAAGFGGSKNVIFETPWCHQISGGARSYVNNTNLEGHFRETPLCGGRSHPVTYRSSNRDIGFNAVAFEFACVSCRSGG</sequence>
<proteinExistence type="predicted"/>
<feature type="signal peptide" evidence="1">
    <location>
        <begin position="1"/>
        <end position="22"/>
    </location>
</feature>
<accession>A0A543GGI5</accession>